<keyword evidence="12" id="KW-0934">Plastid</keyword>
<feature type="transmembrane region" description="Helical" evidence="11">
    <location>
        <begin position="6"/>
        <end position="28"/>
    </location>
</feature>
<dbReference type="GO" id="GO:0009522">
    <property type="term" value="C:photosystem I"/>
    <property type="evidence" value="ECO:0007669"/>
    <property type="project" value="UniProtKB-KW"/>
</dbReference>
<keyword evidence="6 11" id="KW-0812">Transmembrane</keyword>
<keyword evidence="12" id="KW-0150">Chloroplast</keyword>
<reference evidence="12" key="2">
    <citation type="journal article" date="2016" name="Gene">
        <title>The complete chloroplast genome of Gentiana straminea (Gentianaceae), an endemic species to the Sino-Himalayan subregion.</title>
        <authorList>
            <person name="Ni L."/>
            <person name="Zhao Z."/>
            <person name="Xu H."/>
            <person name="Chen S."/>
            <person name="Dorje G."/>
        </authorList>
    </citation>
    <scope>NUCLEOTIDE SEQUENCE</scope>
</reference>
<evidence type="ECO:0000256" key="10">
    <source>
        <dbReference type="ARBA" id="ARBA00023136"/>
    </source>
</evidence>
<dbReference type="Pfam" id="PF00796">
    <property type="entry name" value="PSI_8"/>
    <property type="match status" value="1"/>
</dbReference>
<dbReference type="GO" id="GO:0015979">
    <property type="term" value="P:photosynthesis"/>
    <property type="evidence" value="ECO:0007669"/>
    <property type="project" value="UniProtKB-UniRule"/>
</dbReference>
<comment type="function">
    <text evidence="1 11">May help in the organization of the PsaL subunit.</text>
</comment>
<evidence type="ECO:0000256" key="9">
    <source>
        <dbReference type="ARBA" id="ARBA00023078"/>
    </source>
</evidence>
<dbReference type="AlphaFoldDB" id="A0A0H3U5A9"/>
<organism evidence="12">
    <name type="scientific">Gentiana straminea</name>
    <dbReference type="NCBI Taxonomy" id="50768"/>
    <lineage>
        <taxon>Eukaryota</taxon>
        <taxon>Viridiplantae</taxon>
        <taxon>Streptophyta</taxon>
        <taxon>Embryophyta</taxon>
        <taxon>Tracheophyta</taxon>
        <taxon>Spermatophyta</taxon>
        <taxon>Magnoliopsida</taxon>
        <taxon>eudicotyledons</taxon>
        <taxon>Gunneridae</taxon>
        <taxon>Pentapetalae</taxon>
        <taxon>asterids</taxon>
        <taxon>lamiids</taxon>
        <taxon>Gentianales</taxon>
        <taxon>Gentianaceae</taxon>
        <taxon>Gentianeae</taxon>
        <taxon>Gentianinae</taxon>
        <taxon>Gentiana</taxon>
    </lineage>
</organism>
<comment type="similarity">
    <text evidence="3 11">Belongs to the PsaI family.</text>
</comment>
<keyword evidence="9 11" id="KW-0793">Thylakoid</keyword>
<dbReference type="PANTHER" id="PTHR35775">
    <property type="match status" value="1"/>
</dbReference>
<keyword evidence="5 11" id="KW-0602">Photosynthesis</keyword>
<dbReference type="NCBIfam" id="TIGR03052">
    <property type="entry name" value="PS_I_psaI"/>
    <property type="match status" value="1"/>
</dbReference>
<evidence type="ECO:0000256" key="11">
    <source>
        <dbReference type="HAMAP-Rule" id="MF_00431"/>
    </source>
</evidence>
<proteinExistence type="inferred from homology"/>
<dbReference type="PANTHER" id="PTHR35775:SF2">
    <property type="entry name" value="PHOTOSYSTEM I REACTION CENTER SUBUNIT VIII"/>
    <property type="match status" value="1"/>
</dbReference>
<evidence type="ECO:0000256" key="7">
    <source>
        <dbReference type="ARBA" id="ARBA00022836"/>
    </source>
</evidence>
<evidence type="ECO:0000256" key="1">
    <source>
        <dbReference type="ARBA" id="ARBA00003541"/>
    </source>
</evidence>
<dbReference type="EMBL" id="KJ657732">
    <property type="protein sequence ID" value="AID57335.1"/>
    <property type="molecule type" value="Genomic_DNA"/>
</dbReference>
<dbReference type="InterPro" id="IPR036357">
    <property type="entry name" value="PSI_PsaI_sf"/>
</dbReference>
<keyword evidence="8 11" id="KW-1133">Transmembrane helix</keyword>
<protein>
    <recommendedName>
        <fullName evidence="4 11">Photosystem I reaction center subunit VIII</fullName>
        <shortName evidence="11">PSI-I</shortName>
    </recommendedName>
</protein>
<dbReference type="GeneID" id="25014264"/>
<keyword evidence="7 11" id="KW-0603">Photosystem I</keyword>
<dbReference type="RefSeq" id="YP_009154961.1">
    <property type="nucleotide sequence ID" value="NC_027441.1"/>
</dbReference>
<dbReference type="HAMAP" id="MF_00431">
    <property type="entry name" value="PSI_PsaI"/>
    <property type="match status" value="1"/>
</dbReference>
<evidence type="ECO:0000256" key="5">
    <source>
        <dbReference type="ARBA" id="ARBA00022531"/>
    </source>
</evidence>
<name>A0A0H3U5A9_9GENT</name>
<dbReference type="SUPFAM" id="SSF81540">
    <property type="entry name" value="Subunit VIII of photosystem I reaction centre, PsaI"/>
    <property type="match status" value="1"/>
</dbReference>
<dbReference type="GO" id="GO:0009535">
    <property type="term" value="C:chloroplast thylakoid membrane"/>
    <property type="evidence" value="ECO:0007669"/>
    <property type="project" value="UniProtKB-SubCell"/>
</dbReference>
<dbReference type="InterPro" id="IPR001302">
    <property type="entry name" value="PSI_PsaI"/>
</dbReference>
<evidence type="ECO:0000256" key="8">
    <source>
        <dbReference type="ARBA" id="ARBA00022989"/>
    </source>
</evidence>
<evidence type="ECO:0000256" key="3">
    <source>
        <dbReference type="ARBA" id="ARBA00005252"/>
    </source>
</evidence>
<evidence type="ECO:0000313" key="12">
    <source>
        <dbReference type="EMBL" id="AID57335.1"/>
    </source>
</evidence>
<sequence length="36" mass="3953">MTTFSFPSIFVPLVGLVFPAIAMASLSFHVQKNKIL</sequence>
<comment type="subcellular location">
    <subcellularLocation>
        <location evidence="2 11">Plastid</location>
        <location evidence="2 11">Chloroplast thylakoid membrane</location>
        <topology evidence="2 11">Single-pass membrane protein</topology>
    </subcellularLocation>
</comment>
<evidence type="ECO:0000256" key="2">
    <source>
        <dbReference type="ARBA" id="ARBA00004581"/>
    </source>
</evidence>
<geneLocation type="chloroplast" evidence="12"/>
<keyword evidence="10 11" id="KW-0472">Membrane</keyword>
<evidence type="ECO:0000256" key="6">
    <source>
        <dbReference type="ARBA" id="ARBA00022692"/>
    </source>
</evidence>
<evidence type="ECO:0000256" key="4">
    <source>
        <dbReference type="ARBA" id="ARBA00019929"/>
    </source>
</evidence>
<accession>A0A0H3U5A9</accession>
<gene>
    <name evidence="11 12" type="primary">psaI</name>
    <name evidence="12" type="ORF">Genstr_Cp031</name>
</gene>
<reference evidence="12" key="1">
    <citation type="submission" date="2014-04" db="EMBL/GenBank/DDBJ databases">
        <authorList>
            <person name="Xu Y.W."/>
            <person name="Yang Q."/>
        </authorList>
    </citation>
    <scope>NUCLEOTIDE SEQUENCE</scope>
</reference>